<dbReference type="GO" id="GO:0004519">
    <property type="term" value="F:endonuclease activity"/>
    <property type="evidence" value="ECO:0007669"/>
    <property type="project" value="UniProtKB-KW"/>
</dbReference>
<keyword evidence="2" id="KW-0378">Hydrolase</keyword>
<gene>
    <name evidence="2" type="ORF">ACFYV7_39950</name>
</gene>
<evidence type="ECO:0000259" key="1">
    <source>
        <dbReference type="SMART" id="SM00507"/>
    </source>
</evidence>
<feature type="domain" description="HNH nuclease" evidence="1">
    <location>
        <begin position="94"/>
        <end position="143"/>
    </location>
</feature>
<protein>
    <submittedName>
        <fullName evidence="2">HNH endonuclease</fullName>
    </submittedName>
</protein>
<dbReference type="RefSeq" id="WP_387726323.1">
    <property type="nucleotide sequence ID" value="NZ_JBIAPI010000017.1"/>
</dbReference>
<keyword evidence="2" id="KW-0255">Endonuclease</keyword>
<accession>A0ABW6R6Z6</accession>
<dbReference type="PANTHER" id="PTHR33877:SF2">
    <property type="entry name" value="OS07G0170200 PROTEIN"/>
    <property type="match status" value="1"/>
</dbReference>
<dbReference type="InterPro" id="IPR003615">
    <property type="entry name" value="HNH_nuc"/>
</dbReference>
<keyword evidence="2" id="KW-0540">Nuclease</keyword>
<evidence type="ECO:0000313" key="3">
    <source>
        <dbReference type="Proteomes" id="UP001601948"/>
    </source>
</evidence>
<dbReference type="SMART" id="SM00507">
    <property type="entry name" value="HNHc"/>
    <property type="match status" value="1"/>
</dbReference>
<dbReference type="InterPro" id="IPR052892">
    <property type="entry name" value="NA-targeting_endonuclease"/>
</dbReference>
<sequence length="193" mass="21876">MPFRHAAEPAALTPDNWIRTGVLVLNASYEALDMISADRAVVLLLAGAAESIADRAPHFPVRSKHFEVLLPETIRLLRYVYIEHSARVHDESRATLAGVLRRDQNRCGYCAAWARTVDHIRPRSRGGPNTWSNLVACCGPCNTTKADRTPEEAGMRPRTFVARKRSKRLLWQPKAPNHHLKQQRRIWKQLATT</sequence>
<evidence type="ECO:0000313" key="2">
    <source>
        <dbReference type="EMBL" id="MFF3229018.1"/>
    </source>
</evidence>
<name>A0ABW6R6Z6_9NOCA</name>
<dbReference type="PANTHER" id="PTHR33877">
    <property type="entry name" value="SLL1193 PROTEIN"/>
    <property type="match status" value="1"/>
</dbReference>
<dbReference type="Gene3D" id="1.10.30.50">
    <property type="match status" value="1"/>
</dbReference>
<dbReference type="InterPro" id="IPR029471">
    <property type="entry name" value="HNH_5"/>
</dbReference>
<dbReference type="CDD" id="cd00085">
    <property type="entry name" value="HNHc"/>
    <property type="match status" value="1"/>
</dbReference>
<comment type="caution">
    <text evidence="2">The sequence shown here is derived from an EMBL/GenBank/DDBJ whole genome shotgun (WGS) entry which is preliminary data.</text>
</comment>
<dbReference type="Proteomes" id="UP001601948">
    <property type="component" value="Unassembled WGS sequence"/>
</dbReference>
<organism evidence="2 3">
    <name type="scientific">Nocardia suismassiliense</name>
    <dbReference type="NCBI Taxonomy" id="2077092"/>
    <lineage>
        <taxon>Bacteria</taxon>
        <taxon>Bacillati</taxon>
        <taxon>Actinomycetota</taxon>
        <taxon>Actinomycetes</taxon>
        <taxon>Mycobacteriales</taxon>
        <taxon>Nocardiaceae</taxon>
        <taxon>Nocardia</taxon>
    </lineage>
</organism>
<dbReference type="EMBL" id="JBIAPI010000017">
    <property type="protein sequence ID" value="MFF3229018.1"/>
    <property type="molecule type" value="Genomic_DNA"/>
</dbReference>
<reference evidence="2 3" key="1">
    <citation type="submission" date="2024-10" db="EMBL/GenBank/DDBJ databases">
        <title>The Natural Products Discovery Center: Release of the First 8490 Sequenced Strains for Exploring Actinobacteria Biosynthetic Diversity.</title>
        <authorList>
            <person name="Kalkreuter E."/>
            <person name="Kautsar S.A."/>
            <person name="Yang D."/>
            <person name="Bader C.D."/>
            <person name="Teijaro C.N."/>
            <person name="Fluegel L."/>
            <person name="Davis C.M."/>
            <person name="Simpson J.R."/>
            <person name="Lauterbach L."/>
            <person name="Steele A.D."/>
            <person name="Gui C."/>
            <person name="Meng S."/>
            <person name="Li G."/>
            <person name="Viehrig K."/>
            <person name="Ye F."/>
            <person name="Su P."/>
            <person name="Kiefer A.F."/>
            <person name="Nichols A."/>
            <person name="Cepeda A.J."/>
            <person name="Yan W."/>
            <person name="Fan B."/>
            <person name="Jiang Y."/>
            <person name="Adhikari A."/>
            <person name="Zheng C.-J."/>
            <person name="Schuster L."/>
            <person name="Cowan T.M."/>
            <person name="Smanski M.J."/>
            <person name="Chevrette M.G."/>
            <person name="De Carvalho L.P.S."/>
            <person name="Shen B."/>
        </authorList>
    </citation>
    <scope>NUCLEOTIDE SEQUENCE [LARGE SCALE GENOMIC DNA]</scope>
    <source>
        <strain evidence="2 3">NPDC003040</strain>
    </source>
</reference>
<dbReference type="Pfam" id="PF14279">
    <property type="entry name" value="HNH_5"/>
    <property type="match status" value="1"/>
</dbReference>
<keyword evidence="3" id="KW-1185">Reference proteome</keyword>
<proteinExistence type="predicted"/>